<dbReference type="AlphaFoldDB" id="A0AAD9FUQ2"/>
<sequence length="195" mass="20795">MGWLPALHLGLKAFAAIWSLITFAVAAAFLAQVDSYFRGYYFSGQPTSSAGAVVAAGVLGFIYFSAVVFLMFAVPENVILSVMVDTIVISILFLIALGGTAAESVYASDFRNCGASFCDLGSGVIGVGWIYTLLLFGILLFEVIYTFVRHGGDLDTWKTPFNELLHRSTKHTGATQNRGIETSNVSSAPVTTSAV</sequence>
<keyword evidence="1" id="KW-1133">Transmembrane helix</keyword>
<dbReference type="Proteomes" id="UP001182556">
    <property type="component" value="Unassembled WGS sequence"/>
</dbReference>
<feature type="transmembrane region" description="Helical" evidence="1">
    <location>
        <begin position="9"/>
        <end position="30"/>
    </location>
</feature>
<gene>
    <name evidence="2" type="ORF">DB88DRAFT_508697</name>
</gene>
<name>A0AAD9FUQ2_PAPLA</name>
<accession>A0AAD9FUQ2</accession>
<proteinExistence type="predicted"/>
<feature type="transmembrane region" description="Helical" evidence="1">
    <location>
        <begin position="129"/>
        <end position="148"/>
    </location>
</feature>
<evidence type="ECO:0000313" key="2">
    <source>
        <dbReference type="EMBL" id="KAK1926610.1"/>
    </source>
</evidence>
<evidence type="ECO:0000313" key="3">
    <source>
        <dbReference type="Proteomes" id="UP001182556"/>
    </source>
</evidence>
<keyword evidence="1" id="KW-0472">Membrane</keyword>
<evidence type="ECO:0000256" key="1">
    <source>
        <dbReference type="SAM" id="Phobius"/>
    </source>
</evidence>
<protein>
    <recommendedName>
        <fullName evidence="4">MARVEL domain-containing protein</fullName>
    </recommendedName>
</protein>
<feature type="transmembrane region" description="Helical" evidence="1">
    <location>
        <begin position="50"/>
        <end position="72"/>
    </location>
</feature>
<evidence type="ECO:0008006" key="4">
    <source>
        <dbReference type="Google" id="ProtNLM"/>
    </source>
</evidence>
<organism evidence="2 3">
    <name type="scientific">Papiliotrema laurentii</name>
    <name type="common">Cryptococcus laurentii</name>
    <dbReference type="NCBI Taxonomy" id="5418"/>
    <lineage>
        <taxon>Eukaryota</taxon>
        <taxon>Fungi</taxon>
        <taxon>Dikarya</taxon>
        <taxon>Basidiomycota</taxon>
        <taxon>Agaricomycotina</taxon>
        <taxon>Tremellomycetes</taxon>
        <taxon>Tremellales</taxon>
        <taxon>Rhynchogastremaceae</taxon>
        <taxon>Papiliotrema</taxon>
    </lineage>
</organism>
<comment type="caution">
    <text evidence="2">The sequence shown here is derived from an EMBL/GenBank/DDBJ whole genome shotgun (WGS) entry which is preliminary data.</text>
</comment>
<reference evidence="2" key="1">
    <citation type="submission" date="2023-02" db="EMBL/GenBank/DDBJ databases">
        <title>Identification and recombinant expression of a fungal hydrolase from Papiliotrema laurentii that hydrolyzes apple cutin and clears colloidal polyester polyurethane.</title>
        <authorList>
            <consortium name="DOE Joint Genome Institute"/>
            <person name="Roman V.A."/>
            <person name="Bojanowski C."/>
            <person name="Crable B.R."/>
            <person name="Wagner D.N."/>
            <person name="Hung C.S."/>
            <person name="Nadeau L.J."/>
            <person name="Schratz L."/>
            <person name="Haridas S."/>
            <person name="Pangilinan J."/>
            <person name="Lipzen A."/>
            <person name="Na H."/>
            <person name="Yan M."/>
            <person name="Ng V."/>
            <person name="Grigoriev I.V."/>
            <person name="Spatafora J.W."/>
            <person name="Barlow D."/>
            <person name="Biffinger J."/>
            <person name="Kelley-Loughnane N."/>
            <person name="Varaljay V.A."/>
            <person name="Crookes-Goodson W.J."/>
        </authorList>
    </citation>
    <scope>NUCLEOTIDE SEQUENCE</scope>
    <source>
        <strain evidence="2">5307AH</strain>
    </source>
</reference>
<keyword evidence="3" id="KW-1185">Reference proteome</keyword>
<keyword evidence="1" id="KW-0812">Transmembrane</keyword>
<feature type="transmembrane region" description="Helical" evidence="1">
    <location>
        <begin position="79"/>
        <end position="102"/>
    </location>
</feature>
<dbReference type="EMBL" id="JAODAN010000002">
    <property type="protein sequence ID" value="KAK1926610.1"/>
    <property type="molecule type" value="Genomic_DNA"/>
</dbReference>